<dbReference type="Pfam" id="PF04463">
    <property type="entry name" value="2-thiour_desulf"/>
    <property type="match status" value="1"/>
</dbReference>
<sequence length="323" mass="37873">MNNVKPNVFVSACLEFESCRFDGTMISDDVVRRMKDVVNFIRVCPELSIGLTAPREAVRLVKRKGEHQKLLGSVHGVDYTEKMENFTSKYLEKLLSRDIDGFLLKAKSPTCGIGDVKVYQDIGKAQLDSARHDGMFGTAIKERFPDHPIETERRISNYNIRESFFTHVFTMASFREMKHDFSYKKFVEFHTKNKYLFMSYNQAILKDLGQILANHEKLSHEEVLQKYETQLRKLLHGESSKKRRINTLTHIYGYFKKDLTTEEKEYYFNALDDYIDYRIPYSNVLYILKGFAVRFQEEYLLQQTVFQPFPKELLVVLDSGNKI</sequence>
<evidence type="ECO:0000313" key="3">
    <source>
        <dbReference type="Proteomes" id="UP000514720"/>
    </source>
</evidence>
<reference evidence="2 3" key="1">
    <citation type="submission" date="2020-02" db="EMBL/GenBank/DDBJ databases">
        <authorList>
            <person name="Zheng R.K."/>
            <person name="Sun C.M."/>
        </authorList>
    </citation>
    <scope>NUCLEOTIDE SEQUENCE [LARGE SCALE GENOMIC DNA]</scope>
    <source>
        <strain evidence="3">zrk13</strain>
    </source>
</reference>
<dbReference type="PANTHER" id="PTHR30087">
    <property type="entry name" value="INNER MEMBRANE PROTEIN"/>
    <property type="match status" value="1"/>
</dbReference>
<gene>
    <name evidence="2" type="ORF">G4Z02_06045</name>
</gene>
<keyword evidence="3" id="KW-1185">Reference proteome</keyword>
<evidence type="ECO:0000259" key="1">
    <source>
        <dbReference type="Pfam" id="PF08349"/>
    </source>
</evidence>
<feature type="domain" description="DUF1722" evidence="1">
    <location>
        <begin position="194"/>
        <end position="310"/>
    </location>
</feature>
<dbReference type="AlphaFoldDB" id="A0A7L7KR80"/>
<dbReference type="Proteomes" id="UP000514720">
    <property type="component" value="Chromosome"/>
</dbReference>
<dbReference type="EMBL" id="CP048914">
    <property type="protein sequence ID" value="QMS85331.1"/>
    <property type="molecule type" value="Genomic_DNA"/>
</dbReference>
<proteinExistence type="predicted"/>
<evidence type="ECO:0000313" key="2">
    <source>
        <dbReference type="EMBL" id="QMS85331.1"/>
    </source>
</evidence>
<organism evidence="2 3">
    <name type="scientific">Candidatus Xianfuyuplasma coldseepsis</name>
    <dbReference type="NCBI Taxonomy" id="2782163"/>
    <lineage>
        <taxon>Bacteria</taxon>
        <taxon>Bacillati</taxon>
        <taxon>Mycoplasmatota</taxon>
        <taxon>Mollicutes</taxon>
        <taxon>Candidatus Izemoplasmatales</taxon>
        <taxon>Candidatus Izemoplasmataceae</taxon>
        <taxon>Candidatus Xianfuyuplasma</taxon>
    </lineage>
</organism>
<dbReference type="Pfam" id="PF08349">
    <property type="entry name" value="DUF1722"/>
    <property type="match status" value="1"/>
</dbReference>
<dbReference type="PANTHER" id="PTHR30087:SF0">
    <property type="entry name" value="INNER MEMBRANE PROTEIN"/>
    <property type="match status" value="1"/>
</dbReference>
<name>A0A7L7KR80_9MOLU</name>
<accession>A0A7L7KR80</accession>
<dbReference type="InterPro" id="IPR007553">
    <property type="entry name" value="2-thiour_desulf"/>
</dbReference>
<dbReference type="InterPro" id="IPR013560">
    <property type="entry name" value="DUF1722"/>
</dbReference>
<protein>
    <submittedName>
        <fullName evidence="2">DUF523 and DUF1722 domain-containing protein</fullName>
    </submittedName>
</protein>
<dbReference type="KEGG" id="xcl:G4Z02_06045"/>
<dbReference type="RefSeq" id="WP_258877123.1">
    <property type="nucleotide sequence ID" value="NZ_CP048914.1"/>
</dbReference>